<sequence>MNYMSSDSAMSGNGNFCSEKIVNMRNNNKMRIRVSPPQRRFASGSSFCDRQAQLLVQNHENFRKSAEPVRVMYYDVNGSWVDYPKEVLDLVKVSFLAGKPMVEVNIRGCDFLLDFYRMLEIQFDSGDEKSIAWIDVKGKCFFPKVFVNSSEAFVSYDGNEEILGNKCPKIEIEVKILEDSDNLDSLSGKRKRVGEEIEVEQIERGKSEGSSSNVRNLDAKRRQIVANEVDKARWEKTKLLKEGEKEYTIVKNLFLSGLLSVEPDATITRIHQCTRTGVLDKARYEVFMKQMEIMKKARGDANMVFAWHGTSAEGVDSILAHGFGMPDQVQTPRPHGVGVYLSPAKLPHISAMMSDIDDNGEKHVILCRVLLGKCEKIEAGSNQKLPSSLDFDTGVDQLTDPKWYVVWPTNMSTHILPELVVSYKSANHVQDQVTGTPCVKLDSPVPSPFVAKLFAKLGRSLPPLKVLQLQTLCGSLKDGKVGKDMFMEQLRSVVGDEMLRSAINEIRG</sequence>
<dbReference type="InterPro" id="IPR037197">
    <property type="entry name" value="WWE_dom_sf"/>
</dbReference>
<evidence type="ECO:0000259" key="5">
    <source>
        <dbReference type="PROSITE" id="PS50918"/>
    </source>
</evidence>
<dbReference type="PROSITE" id="PS51059">
    <property type="entry name" value="PARP_CATALYTIC"/>
    <property type="match status" value="1"/>
</dbReference>
<dbReference type="GO" id="GO:0005634">
    <property type="term" value="C:nucleus"/>
    <property type="evidence" value="ECO:0007669"/>
    <property type="project" value="UniProtKB-SubCell"/>
</dbReference>
<dbReference type="Proteomes" id="UP001652660">
    <property type="component" value="Chromosome 10e"/>
</dbReference>
<organism evidence="8 9">
    <name type="scientific">Coffea arabica</name>
    <name type="common">Arabian coffee</name>
    <dbReference type="NCBI Taxonomy" id="13443"/>
    <lineage>
        <taxon>Eukaryota</taxon>
        <taxon>Viridiplantae</taxon>
        <taxon>Streptophyta</taxon>
        <taxon>Embryophyta</taxon>
        <taxon>Tracheophyta</taxon>
        <taxon>Spermatophyta</taxon>
        <taxon>Magnoliopsida</taxon>
        <taxon>eudicotyledons</taxon>
        <taxon>Gunneridae</taxon>
        <taxon>Pentapetalae</taxon>
        <taxon>asterids</taxon>
        <taxon>lamiids</taxon>
        <taxon>Gentianales</taxon>
        <taxon>Rubiaceae</taxon>
        <taxon>Ixoroideae</taxon>
        <taxon>Gardenieae complex</taxon>
        <taxon>Bertiereae - Coffeeae clade</taxon>
        <taxon>Coffeeae</taxon>
        <taxon>Coffea</taxon>
    </lineage>
</organism>
<evidence type="ECO:0000256" key="3">
    <source>
        <dbReference type="ARBA" id="ARBA00023016"/>
    </source>
</evidence>
<reference evidence="9" key="2">
    <citation type="submission" date="2025-08" db="UniProtKB">
        <authorList>
            <consortium name="RefSeq"/>
        </authorList>
    </citation>
    <scope>IDENTIFICATION</scope>
    <source>
        <tissue evidence="9">Leaves</tissue>
    </source>
</reference>
<keyword evidence="8" id="KW-1185">Reference proteome</keyword>
<dbReference type="Pfam" id="PF23467">
    <property type="entry name" value="WWE_5"/>
    <property type="match status" value="1"/>
</dbReference>
<evidence type="ECO:0000259" key="7">
    <source>
        <dbReference type="PROSITE" id="PS51879"/>
    </source>
</evidence>
<accession>A0A6P6UNA2</accession>
<dbReference type="PANTHER" id="PTHR32263">
    <property type="entry name" value="INACTIVE POLY [ADP-RIBOSE] POLYMERASE SRO4-RELATED"/>
    <property type="match status" value="1"/>
</dbReference>
<evidence type="ECO:0000259" key="6">
    <source>
        <dbReference type="PROSITE" id="PS51059"/>
    </source>
</evidence>
<name>A0A6P6UNA2_COFAR</name>
<dbReference type="PROSITE" id="PS50918">
    <property type="entry name" value="WWE"/>
    <property type="match status" value="1"/>
</dbReference>
<dbReference type="InterPro" id="IPR004170">
    <property type="entry name" value="WWE_dom"/>
</dbReference>
<feature type="domain" description="PARP catalytic" evidence="6">
    <location>
        <begin position="223"/>
        <end position="446"/>
    </location>
</feature>
<keyword evidence="2" id="KW-0217">Developmental protein</keyword>
<dbReference type="InterPro" id="IPR044964">
    <property type="entry name" value="RCD1/SRO1-5"/>
</dbReference>
<dbReference type="Pfam" id="PF00644">
    <property type="entry name" value="PARP"/>
    <property type="match status" value="1"/>
</dbReference>
<dbReference type="PANTHER" id="PTHR32263:SF19">
    <property type="entry name" value="OS03G0230300 PROTEIN"/>
    <property type="match status" value="1"/>
</dbReference>
<evidence type="ECO:0000313" key="9">
    <source>
        <dbReference type="RefSeq" id="XP_027091988.1"/>
    </source>
</evidence>
<dbReference type="SUPFAM" id="SSF56399">
    <property type="entry name" value="ADP-ribosylation"/>
    <property type="match status" value="1"/>
</dbReference>
<dbReference type="Gene3D" id="3.90.228.10">
    <property type="match status" value="1"/>
</dbReference>
<dbReference type="PROSITE" id="PS51879">
    <property type="entry name" value="RST"/>
    <property type="match status" value="1"/>
</dbReference>
<dbReference type="GO" id="GO:0003950">
    <property type="term" value="F:NAD+ poly-ADP-ribosyltransferase activity"/>
    <property type="evidence" value="ECO:0007669"/>
    <property type="project" value="InterPro"/>
</dbReference>
<feature type="domain" description="RST" evidence="7">
    <location>
        <begin position="441"/>
        <end position="508"/>
    </location>
</feature>
<feature type="domain" description="WWE" evidence="5">
    <location>
        <begin position="57"/>
        <end position="133"/>
    </location>
</feature>
<reference evidence="8" key="1">
    <citation type="journal article" date="2025" name="Foods">
        <title>Unveiling the Microbial Signatures of Arabica Coffee Cherries: Insights into Ripeness Specific Diversity, Functional Traits, and Implications for Quality and Safety.</title>
        <authorList>
            <consortium name="RefSeq"/>
            <person name="Tenea G.N."/>
            <person name="Cifuentes V."/>
            <person name="Reyes P."/>
            <person name="Cevallos-Vallejos M."/>
        </authorList>
    </citation>
    <scope>NUCLEOTIDE SEQUENCE [LARGE SCALE GENOMIC DNA]</scope>
</reference>
<evidence type="ECO:0000313" key="8">
    <source>
        <dbReference type="Proteomes" id="UP001652660"/>
    </source>
</evidence>
<keyword evidence="4" id="KW-0539">Nucleus</keyword>
<evidence type="ECO:0000256" key="1">
    <source>
        <dbReference type="ARBA" id="ARBA00004123"/>
    </source>
</evidence>
<dbReference type="InterPro" id="IPR012317">
    <property type="entry name" value="Poly(ADP-ribose)pol_cat_dom"/>
</dbReference>
<dbReference type="InterPro" id="IPR057823">
    <property type="entry name" value="WWE_RCD1"/>
</dbReference>
<comment type="subcellular location">
    <subcellularLocation>
        <location evidence="1">Nucleus</location>
    </subcellularLocation>
</comment>
<dbReference type="RefSeq" id="XP_027091988.1">
    <property type="nucleotide sequence ID" value="XM_027236187.2"/>
</dbReference>
<proteinExistence type="predicted"/>
<protein>
    <submittedName>
        <fullName evidence="9">Probable inactive poly [ADP-ribose] polymerase SRO2 isoform X1</fullName>
    </submittedName>
</protein>
<dbReference type="InterPro" id="IPR022003">
    <property type="entry name" value="RST"/>
</dbReference>
<keyword evidence="3" id="KW-0346">Stress response</keyword>
<gene>
    <name evidence="9" type="primary">LOC113712680</name>
</gene>
<dbReference type="AlphaFoldDB" id="A0A6P6UNA2"/>
<dbReference type="OrthoDB" id="6133115at2759"/>
<evidence type="ECO:0000256" key="2">
    <source>
        <dbReference type="ARBA" id="ARBA00022473"/>
    </source>
</evidence>
<dbReference type="GeneID" id="113712680"/>
<evidence type="ECO:0000256" key="4">
    <source>
        <dbReference type="ARBA" id="ARBA00023242"/>
    </source>
</evidence>
<dbReference type="Pfam" id="PF12174">
    <property type="entry name" value="RST"/>
    <property type="match status" value="1"/>
</dbReference>
<dbReference type="SUPFAM" id="SSF117839">
    <property type="entry name" value="WWE domain"/>
    <property type="match status" value="1"/>
</dbReference>